<dbReference type="Pfam" id="PF07859">
    <property type="entry name" value="Abhydrolase_3"/>
    <property type="match status" value="1"/>
</dbReference>
<dbReference type="Proteomes" id="UP001165679">
    <property type="component" value="Unassembled WGS sequence"/>
</dbReference>
<accession>A0AA41YJD2</accession>
<dbReference type="SUPFAM" id="SSF53474">
    <property type="entry name" value="alpha/beta-Hydrolases"/>
    <property type="match status" value="1"/>
</dbReference>
<comment type="similarity">
    <text evidence="1">Belongs to the 'GDXG' lipolytic enzyme family.</text>
</comment>
<proteinExistence type="inferred from homology"/>
<protein>
    <submittedName>
        <fullName evidence="4">Alpha/beta hydrolase</fullName>
    </submittedName>
</protein>
<dbReference type="InterPro" id="IPR013094">
    <property type="entry name" value="AB_hydrolase_3"/>
</dbReference>
<gene>
    <name evidence="4" type="ORF">OL599_09110</name>
</gene>
<comment type="caution">
    <text evidence="4">The sequence shown here is derived from an EMBL/GenBank/DDBJ whole genome shotgun (WGS) entry which is preliminary data.</text>
</comment>
<sequence length="329" mass="35144">MQKPEFDVHPDMHELLAAKKALPQTQEQDGQRAGWAAYAASMQRDYPAGMSVRDTSFVCPGAGRDGTIAVRIYRPADAPACSPCVVYLHGGAFIKGSLDSGDPIAWGVADHVGCVVIGIDYRLAPEHPFPAGVEDCYAVVRHVAENGAAYGIDPSRLAVWGDSAGGNMAAAVCLMARDRGGPAILAQALNYACLTDDLSAEAYRHYAEAPVTTASIDRAWSLYLGDRRPTSDPYAAPLKAQDLANLPPAHVHLAEIDCLADDSRQYAWRLTAAGNRAVLRTAPRMIHGYLRARFSGPVAAEEFAAPCQFLRDILFQGLPPGNARSEGAA</sequence>
<reference evidence="4" key="2">
    <citation type="submission" date="2022-10" db="EMBL/GenBank/DDBJ databases">
        <authorList>
            <person name="Trinh H.N."/>
        </authorList>
    </citation>
    <scope>NUCLEOTIDE SEQUENCE</scope>
    <source>
        <strain evidence="4">RN2-1</strain>
    </source>
</reference>
<dbReference type="InterPro" id="IPR002168">
    <property type="entry name" value="Lipase_GDXG_HIS_AS"/>
</dbReference>
<dbReference type="InterPro" id="IPR050300">
    <property type="entry name" value="GDXG_lipolytic_enzyme"/>
</dbReference>
<dbReference type="PROSITE" id="PS01173">
    <property type="entry name" value="LIPASE_GDXG_HIS"/>
    <property type="match status" value="1"/>
</dbReference>
<evidence type="ECO:0000256" key="2">
    <source>
        <dbReference type="ARBA" id="ARBA00022801"/>
    </source>
</evidence>
<keyword evidence="2 4" id="KW-0378">Hydrolase</keyword>
<dbReference type="GO" id="GO:0016787">
    <property type="term" value="F:hydrolase activity"/>
    <property type="evidence" value="ECO:0007669"/>
    <property type="project" value="UniProtKB-KW"/>
</dbReference>
<dbReference type="EMBL" id="JAPDNT010000005">
    <property type="protein sequence ID" value="MCW3474741.1"/>
    <property type="molecule type" value="Genomic_DNA"/>
</dbReference>
<evidence type="ECO:0000259" key="3">
    <source>
        <dbReference type="Pfam" id="PF07859"/>
    </source>
</evidence>
<name>A0AA41YJD2_9PROT</name>
<organism evidence="4 5">
    <name type="scientific">Limobrevibacterium gyesilva</name>
    <dbReference type="NCBI Taxonomy" id="2991712"/>
    <lineage>
        <taxon>Bacteria</taxon>
        <taxon>Pseudomonadati</taxon>
        <taxon>Pseudomonadota</taxon>
        <taxon>Alphaproteobacteria</taxon>
        <taxon>Acetobacterales</taxon>
        <taxon>Acetobacteraceae</taxon>
        <taxon>Limobrevibacterium</taxon>
    </lineage>
</organism>
<dbReference type="AlphaFoldDB" id="A0AA41YJD2"/>
<evidence type="ECO:0000313" key="4">
    <source>
        <dbReference type="EMBL" id="MCW3474741.1"/>
    </source>
</evidence>
<reference evidence="4" key="1">
    <citation type="submission" date="2022-09" db="EMBL/GenBank/DDBJ databases">
        <title>Rhodovastum sp. nov. RN2-1 isolated from soil in Seongnam, South Korea.</title>
        <authorList>
            <person name="Le N.T."/>
        </authorList>
    </citation>
    <scope>NUCLEOTIDE SEQUENCE</scope>
    <source>
        <strain evidence="4">RN2-1</strain>
    </source>
</reference>
<feature type="domain" description="Alpha/beta hydrolase fold-3" evidence="3">
    <location>
        <begin position="85"/>
        <end position="290"/>
    </location>
</feature>
<dbReference type="PANTHER" id="PTHR48081:SF8">
    <property type="entry name" value="ALPHA_BETA HYDROLASE FOLD-3 DOMAIN-CONTAINING PROTEIN-RELATED"/>
    <property type="match status" value="1"/>
</dbReference>
<evidence type="ECO:0000313" key="5">
    <source>
        <dbReference type="Proteomes" id="UP001165679"/>
    </source>
</evidence>
<dbReference type="Gene3D" id="3.40.50.1820">
    <property type="entry name" value="alpha/beta hydrolase"/>
    <property type="match status" value="1"/>
</dbReference>
<evidence type="ECO:0000256" key="1">
    <source>
        <dbReference type="ARBA" id="ARBA00010515"/>
    </source>
</evidence>
<dbReference type="InterPro" id="IPR029058">
    <property type="entry name" value="AB_hydrolase_fold"/>
</dbReference>
<dbReference type="RefSeq" id="WP_264713396.1">
    <property type="nucleotide sequence ID" value="NZ_JAPDNT010000005.1"/>
</dbReference>
<keyword evidence="5" id="KW-1185">Reference proteome</keyword>
<dbReference type="PANTHER" id="PTHR48081">
    <property type="entry name" value="AB HYDROLASE SUPERFAMILY PROTEIN C4A8.06C"/>
    <property type="match status" value="1"/>
</dbReference>